<evidence type="ECO:0000256" key="4">
    <source>
        <dbReference type="ARBA" id="ARBA00023163"/>
    </source>
</evidence>
<dbReference type="EMBL" id="SOCP01000007">
    <property type="protein sequence ID" value="TDV49679.1"/>
    <property type="molecule type" value="Genomic_DNA"/>
</dbReference>
<feature type="domain" description="HTH luxR-type" evidence="6">
    <location>
        <begin position="153"/>
        <end position="218"/>
    </location>
</feature>
<dbReference type="PANTHER" id="PTHR43214:SF24">
    <property type="entry name" value="TRANSCRIPTIONAL REGULATORY PROTEIN NARL-RELATED"/>
    <property type="match status" value="1"/>
</dbReference>
<dbReference type="SUPFAM" id="SSF52172">
    <property type="entry name" value="CheY-like"/>
    <property type="match status" value="1"/>
</dbReference>
<dbReference type="InterPro" id="IPR016032">
    <property type="entry name" value="Sig_transdc_resp-reg_C-effctor"/>
</dbReference>
<feature type="domain" description="Response regulatory" evidence="7">
    <location>
        <begin position="4"/>
        <end position="127"/>
    </location>
</feature>
<dbReference type="CDD" id="cd06170">
    <property type="entry name" value="LuxR_C_like"/>
    <property type="match status" value="1"/>
</dbReference>
<accession>A0A4R7VKK4</accession>
<keyword evidence="2" id="KW-0805">Transcription regulation</keyword>
<dbReference type="RefSeq" id="WP_133904391.1">
    <property type="nucleotide sequence ID" value="NZ_SOCP01000007.1"/>
</dbReference>
<dbReference type="InterPro" id="IPR039420">
    <property type="entry name" value="WalR-like"/>
</dbReference>
<evidence type="ECO:0000313" key="8">
    <source>
        <dbReference type="EMBL" id="TDV49679.1"/>
    </source>
</evidence>
<keyword evidence="9" id="KW-1185">Reference proteome</keyword>
<evidence type="ECO:0000313" key="9">
    <source>
        <dbReference type="Proteomes" id="UP000294927"/>
    </source>
</evidence>
<gene>
    <name evidence="8" type="ORF">CLV71_10718</name>
</gene>
<dbReference type="SUPFAM" id="SSF46894">
    <property type="entry name" value="C-terminal effector domain of the bipartite response regulators"/>
    <property type="match status" value="1"/>
</dbReference>
<name>A0A4R7VKK4_9PSEU</name>
<dbReference type="GO" id="GO:0000160">
    <property type="term" value="P:phosphorelay signal transduction system"/>
    <property type="evidence" value="ECO:0007669"/>
    <property type="project" value="InterPro"/>
</dbReference>
<proteinExistence type="predicted"/>
<keyword evidence="4" id="KW-0804">Transcription</keyword>
<evidence type="ECO:0000256" key="3">
    <source>
        <dbReference type="ARBA" id="ARBA00023125"/>
    </source>
</evidence>
<dbReference type="Proteomes" id="UP000294927">
    <property type="component" value="Unassembled WGS sequence"/>
</dbReference>
<reference evidence="8 9" key="1">
    <citation type="submission" date="2019-03" db="EMBL/GenBank/DDBJ databases">
        <title>Genomic Encyclopedia of Archaeal and Bacterial Type Strains, Phase II (KMG-II): from individual species to whole genera.</title>
        <authorList>
            <person name="Goeker M."/>
        </authorList>
    </citation>
    <scope>NUCLEOTIDE SEQUENCE [LARGE SCALE GENOMIC DNA]</scope>
    <source>
        <strain evidence="8 9">DSM 45499</strain>
    </source>
</reference>
<comment type="caution">
    <text evidence="8">The sequence shown here is derived from an EMBL/GenBank/DDBJ whole genome shotgun (WGS) entry which is preliminary data.</text>
</comment>
<evidence type="ECO:0000256" key="1">
    <source>
        <dbReference type="ARBA" id="ARBA00022553"/>
    </source>
</evidence>
<dbReference type="PROSITE" id="PS00622">
    <property type="entry name" value="HTH_LUXR_1"/>
    <property type="match status" value="1"/>
</dbReference>
<sequence>MTVRLFLVDEYPLYRSGVRVAVQADGDVQVVGEASTGNEAVRLLRNTTVDADVVLMEVDLPDISGIDAARTIVADSEARGTPPPRVLMVSASDAGHAVVAAMRAGTSGYLAKGASHVELLQAVRIAAAGGAVFSPNVARRLGEYFSVVHEYPSHAAFPTLTDRERQVLDLIARGCDNRRIARQLVLSEKTIRNHVTHLFGKLQVKDRATAAVRAREAGMG</sequence>
<dbReference type="CDD" id="cd17535">
    <property type="entry name" value="REC_NarL-like"/>
    <property type="match status" value="1"/>
</dbReference>
<dbReference type="Pfam" id="PF00072">
    <property type="entry name" value="Response_reg"/>
    <property type="match status" value="1"/>
</dbReference>
<dbReference type="PROSITE" id="PS50043">
    <property type="entry name" value="HTH_LUXR_2"/>
    <property type="match status" value="1"/>
</dbReference>
<dbReference type="OrthoDB" id="9808843at2"/>
<organism evidence="8 9">
    <name type="scientific">Actinophytocola oryzae</name>
    <dbReference type="NCBI Taxonomy" id="502181"/>
    <lineage>
        <taxon>Bacteria</taxon>
        <taxon>Bacillati</taxon>
        <taxon>Actinomycetota</taxon>
        <taxon>Actinomycetes</taxon>
        <taxon>Pseudonocardiales</taxon>
        <taxon>Pseudonocardiaceae</taxon>
    </lineage>
</organism>
<evidence type="ECO:0000259" key="6">
    <source>
        <dbReference type="PROSITE" id="PS50043"/>
    </source>
</evidence>
<dbReference type="SMART" id="SM00421">
    <property type="entry name" value="HTH_LUXR"/>
    <property type="match status" value="1"/>
</dbReference>
<dbReference type="PRINTS" id="PR00038">
    <property type="entry name" value="HTHLUXR"/>
</dbReference>
<evidence type="ECO:0000256" key="2">
    <source>
        <dbReference type="ARBA" id="ARBA00023015"/>
    </source>
</evidence>
<dbReference type="GO" id="GO:0003677">
    <property type="term" value="F:DNA binding"/>
    <property type="evidence" value="ECO:0007669"/>
    <property type="project" value="UniProtKB-KW"/>
</dbReference>
<dbReference type="InterPro" id="IPR058245">
    <property type="entry name" value="NreC/VraR/RcsB-like_REC"/>
</dbReference>
<protein>
    <submittedName>
        <fullName evidence="8">DNA-binding NarL/FixJ family response regulator</fullName>
    </submittedName>
</protein>
<evidence type="ECO:0000256" key="5">
    <source>
        <dbReference type="PROSITE-ProRule" id="PRU00169"/>
    </source>
</evidence>
<dbReference type="InterPro" id="IPR000792">
    <property type="entry name" value="Tscrpt_reg_LuxR_C"/>
</dbReference>
<dbReference type="AlphaFoldDB" id="A0A4R7VKK4"/>
<evidence type="ECO:0000259" key="7">
    <source>
        <dbReference type="PROSITE" id="PS50110"/>
    </source>
</evidence>
<keyword evidence="3 8" id="KW-0238">DNA-binding</keyword>
<dbReference type="GO" id="GO:0006355">
    <property type="term" value="P:regulation of DNA-templated transcription"/>
    <property type="evidence" value="ECO:0007669"/>
    <property type="project" value="InterPro"/>
</dbReference>
<dbReference type="Pfam" id="PF00196">
    <property type="entry name" value="GerE"/>
    <property type="match status" value="1"/>
</dbReference>
<dbReference type="PROSITE" id="PS50110">
    <property type="entry name" value="RESPONSE_REGULATORY"/>
    <property type="match status" value="1"/>
</dbReference>
<dbReference type="InterPro" id="IPR011006">
    <property type="entry name" value="CheY-like_superfamily"/>
</dbReference>
<dbReference type="PANTHER" id="PTHR43214">
    <property type="entry name" value="TWO-COMPONENT RESPONSE REGULATOR"/>
    <property type="match status" value="1"/>
</dbReference>
<comment type="caution">
    <text evidence="5">Lacks conserved residue(s) required for the propagation of feature annotation.</text>
</comment>
<dbReference type="Gene3D" id="3.40.50.2300">
    <property type="match status" value="1"/>
</dbReference>
<keyword evidence="1" id="KW-0597">Phosphoprotein</keyword>
<dbReference type="SMART" id="SM00448">
    <property type="entry name" value="REC"/>
    <property type="match status" value="1"/>
</dbReference>
<dbReference type="InterPro" id="IPR001789">
    <property type="entry name" value="Sig_transdc_resp-reg_receiver"/>
</dbReference>